<evidence type="ECO:0000313" key="3">
    <source>
        <dbReference type="EMBL" id="STO71663.1"/>
    </source>
</evidence>
<dbReference type="Pfam" id="PF10688">
    <property type="entry name" value="Imp-YgjV"/>
    <property type="match status" value="1"/>
</dbReference>
<dbReference type="RefSeq" id="WP_017806050.1">
    <property type="nucleotide sequence ID" value="NZ_CP034110.1"/>
</dbReference>
<evidence type="ECO:0000256" key="1">
    <source>
        <dbReference type="SAM" id="Phobius"/>
    </source>
</evidence>
<accession>A0A0F5EQL1</accession>
<dbReference type="AlphaFoldDB" id="A0A0F5EQL1"/>
<dbReference type="KEGG" id="apag:EIA51_03690"/>
<reference evidence="2 7" key="2">
    <citation type="submission" date="2018-11" db="EMBL/GenBank/DDBJ databases">
        <title>Sequencing Av. paragallinarum serogroups.</title>
        <authorList>
            <person name="Hellmuth J.E."/>
            <person name="Boucher C.E."/>
            <person name="Cason E.D."/>
        </authorList>
    </citation>
    <scope>NUCLEOTIDE SEQUENCE [LARGE SCALE GENOMIC DNA]</scope>
    <source>
        <strain evidence="2 7">SA-3</strain>
    </source>
</reference>
<dbReference type="EMBL" id="UGHK01000002">
    <property type="protein sequence ID" value="STO71663.1"/>
    <property type="molecule type" value="Genomic_DNA"/>
</dbReference>
<feature type="transmembrane region" description="Helical" evidence="1">
    <location>
        <begin position="6"/>
        <end position="25"/>
    </location>
</feature>
<feature type="transmembrane region" description="Helical" evidence="1">
    <location>
        <begin position="144"/>
        <end position="162"/>
    </location>
</feature>
<proteinExistence type="predicted"/>
<gene>
    <name evidence="3" type="primary">ygjV</name>
    <name evidence="2" type="ORF">EIG79_11840</name>
    <name evidence="4" type="ORF">NCTC10926_00580</name>
    <name evidence="3" type="ORF">NCTC11296_01576</name>
</gene>
<evidence type="ECO:0000313" key="2">
    <source>
        <dbReference type="EMBL" id="RZN55052.1"/>
    </source>
</evidence>
<sequence>MLDKFITFPQFLGILAFILGVICFYQRNDRKLKIVMLIQNITYMSHFILLDAKVAALSSLLSTLRTATSIYISSKYIALGFVIVGIIFGYVIADSVWQVFPIIASTIGTISLFLLKGIPMRLFMLVGSACWLTNNILVGSLGGVLLESTVMFVNTITIIRLMRQKHR</sequence>
<dbReference type="eggNOG" id="ENOG502ZBTK">
    <property type="taxonomic scope" value="Bacteria"/>
</dbReference>
<dbReference type="GeneID" id="66256203"/>
<evidence type="ECO:0000313" key="4">
    <source>
        <dbReference type="EMBL" id="SUU97209.1"/>
    </source>
</evidence>
<feature type="transmembrane region" description="Helical" evidence="1">
    <location>
        <begin position="99"/>
        <end position="115"/>
    </location>
</feature>
<dbReference type="OrthoDB" id="7858522at2"/>
<dbReference type="PIRSF" id="PIRSF011443">
    <property type="entry name" value="YgjV"/>
    <property type="match status" value="1"/>
</dbReference>
<dbReference type="Proteomes" id="UP000294229">
    <property type="component" value="Unassembled WGS sequence"/>
</dbReference>
<keyword evidence="1" id="KW-0472">Membrane</keyword>
<feature type="transmembrane region" description="Helical" evidence="1">
    <location>
        <begin position="76"/>
        <end position="93"/>
    </location>
</feature>
<dbReference type="Proteomes" id="UP000254465">
    <property type="component" value="Unassembled WGS sequence"/>
</dbReference>
<dbReference type="Proteomes" id="UP000254620">
    <property type="component" value="Unassembled WGS sequence"/>
</dbReference>
<dbReference type="InterPro" id="IPR019629">
    <property type="entry name" value="Uncharacterised_HI1736/YgjV"/>
</dbReference>
<dbReference type="STRING" id="728.VY92_09495"/>
<evidence type="ECO:0000313" key="6">
    <source>
        <dbReference type="Proteomes" id="UP000254620"/>
    </source>
</evidence>
<dbReference type="EMBL" id="UFSW01000001">
    <property type="protein sequence ID" value="SUU97209.1"/>
    <property type="molecule type" value="Genomic_DNA"/>
</dbReference>
<keyword evidence="1" id="KW-0812">Transmembrane</keyword>
<reference evidence="5 6" key="1">
    <citation type="submission" date="2018-06" db="EMBL/GenBank/DDBJ databases">
        <authorList>
            <consortium name="Pathogen Informatics"/>
            <person name="Doyle S."/>
        </authorList>
    </citation>
    <scope>NUCLEOTIDE SEQUENCE [LARGE SCALE GENOMIC DNA]</scope>
    <source>
        <strain evidence="4 6">NCTC10926</strain>
        <strain evidence="3 5">NCTC11296</strain>
    </source>
</reference>
<keyword evidence="1" id="KW-1133">Transmembrane helix</keyword>
<dbReference type="InterPro" id="IPR026267">
    <property type="entry name" value="YgjV"/>
</dbReference>
<name>A0A0F5EQL1_AVIPA</name>
<protein>
    <submittedName>
        <fullName evidence="3">Inner membrane protein ygjV</fullName>
    </submittedName>
    <submittedName>
        <fullName evidence="2">YgjV family protein</fullName>
    </submittedName>
</protein>
<organism evidence="2 7">
    <name type="scientific">Avibacterium paragallinarum</name>
    <name type="common">Haemophilus gallinarum</name>
    <dbReference type="NCBI Taxonomy" id="728"/>
    <lineage>
        <taxon>Bacteria</taxon>
        <taxon>Pseudomonadati</taxon>
        <taxon>Pseudomonadota</taxon>
        <taxon>Gammaproteobacteria</taxon>
        <taxon>Pasteurellales</taxon>
        <taxon>Pasteurellaceae</taxon>
        <taxon>Avibacterium</taxon>
    </lineage>
</organism>
<evidence type="ECO:0000313" key="5">
    <source>
        <dbReference type="Proteomes" id="UP000254465"/>
    </source>
</evidence>
<evidence type="ECO:0000313" key="7">
    <source>
        <dbReference type="Proteomes" id="UP000294229"/>
    </source>
</evidence>
<dbReference type="EMBL" id="RQXS01000104">
    <property type="protein sequence ID" value="RZN55052.1"/>
    <property type="molecule type" value="Genomic_DNA"/>
</dbReference>